<dbReference type="AlphaFoldDB" id="X1SJ80"/>
<comment type="caution">
    <text evidence="1">The sequence shown here is derived from an EMBL/GenBank/DDBJ whole genome shotgun (WGS) entry which is preliminary data.</text>
</comment>
<reference evidence="1" key="1">
    <citation type="journal article" date="2014" name="Front. Microbiol.">
        <title>High frequency of phylogenetically diverse reductive dehalogenase-homologous genes in deep subseafloor sedimentary metagenomes.</title>
        <authorList>
            <person name="Kawai M."/>
            <person name="Futagami T."/>
            <person name="Toyoda A."/>
            <person name="Takaki Y."/>
            <person name="Nishi S."/>
            <person name="Hori S."/>
            <person name="Arai W."/>
            <person name="Tsubouchi T."/>
            <person name="Morono Y."/>
            <person name="Uchiyama I."/>
            <person name="Ito T."/>
            <person name="Fujiyama A."/>
            <person name="Inagaki F."/>
            <person name="Takami H."/>
        </authorList>
    </citation>
    <scope>NUCLEOTIDE SEQUENCE</scope>
    <source>
        <strain evidence="1">Expedition CK06-06</strain>
    </source>
</reference>
<name>X1SJ80_9ZZZZ</name>
<dbReference type="EMBL" id="BARW01015295">
    <property type="protein sequence ID" value="GAI93082.1"/>
    <property type="molecule type" value="Genomic_DNA"/>
</dbReference>
<feature type="non-terminal residue" evidence="1">
    <location>
        <position position="1"/>
    </location>
</feature>
<organism evidence="1">
    <name type="scientific">marine sediment metagenome</name>
    <dbReference type="NCBI Taxonomy" id="412755"/>
    <lineage>
        <taxon>unclassified sequences</taxon>
        <taxon>metagenomes</taxon>
        <taxon>ecological metagenomes</taxon>
    </lineage>
</organism>
<gene>
    <name evidence="1" type="ORF">S12H4_26877</name>
</gene>
<accession>X1SJ80</accession>
<evidence type="ECO:0000313" key="1">
    <source>
        <dbReference type="EMBL" id="GAI93082.1"/>
    </source>
</evidence>
<proteinExistence type="predicted"/>
<protein>
    <submittedName>
        <fullName evidence="1">Uncharacterized protein</fullName>
    </submittedName>
</protein>
<sequence>LDDPESEELLEWAGGFDPEDFDIDKINRRLKKIK</sequence>